<feature type="coiled-coil region" evidence="6">
    <location>
        <begin position="667"/>
        <end position="708"/>
    </location>
</feature>
<gene>
    <name evidence="9" type="ORF">BGZ96_006962</name>
</gene>
<dbReference type="InterPro" id="IPR051952">
    <property type="entry name" value="Golgi-autophagy_related"/>
</dbReference>
<feature type="compositionally biased region" description="Polar residues" evidence="7">
    <location>
        <begin position="371"/>
        <end position="382"/>
    </location>
</feature>
<feature type="region of interest" description="Disordered" evidence="7">
    <location>
        <begin position="977"/>
        <end position="997"/>
    </location>
</feature>
<reference evidence="9 10" key="1">
    <citation type="journal article" date="2020" name="Fungal Divers.">
        <title>Resolving the Mortierellaceae phylogeny through synthesis of multi-gene phylogenetics and phylogenomics.</title>
        <authorList>
            <person name="Vandepol N."/>
            <person name="Liber J."/>
            <person name="Desiro A."/>
            <person name="Na H."/>
            <person name="Kennedy M."/>
            <person name="Barry K."/>
            <person name="Grigoriev I.V."/>
            <person name="Miller A.N."/>
            <person name="O'Donnell K."/>
            <person name="Stajich J.E."/>
            <person name="Bonito G."/>
        </authorList>
    </citation>
    <scope>NUCLEOTIDE SEQUENCE [LARGE SCALE GENOMIC DNA]</scope>
    <source>
        <strain evidence="9 10">AD045</strain>
    </source>
</reference>
<organism evidence="9 10">
    <name type="scientific">Linnemannia gamsii</name>
    <dbReference type="NCBI Taxonomy" id="64522"/>
    <lineage>
        <taxon>Eukaryota</taxon>
        <taxon>Fungi</taxon>
        <taxon>Fungi incertae sedis</taxon>
        <taxon>Mucoromycota</taxon>
        <taxon>Mortierellomycotina</taxon>
        <taxon>Mortierellomycetes</taxon>
        <taxon>Mortierellales</taxon>
        <taxon>Mortierellaceae</taxon>
        <taxon>Linnemannia</taxon>
    </lineage>
</organism>
<dbReference type="Pfam" id="PF01465">
    <property type="entry name" value="GRIP"/>
    <property type="match status" value="1"/>
</dbReference>
<feature type="coiled-coil region" evidence="6">
    <location>
        <begin position="1402"/>
        <end position="1443"/>
    </location>
</feature>
<feature type="compositionally biased region" description="Low complexity" evidence="7">
    <location>
        <begin position="22"/>
        <end position="33"/>
    </location>
</feature>
<evidence type="ECO:0000313" key="9">
    <source>
        <dbReference type="EMBL" id="KAG0289502.1"/>
    </source>
</evidence>
<evidence type="ECO:0000256" key="6">
    <source>
        <dbReference type="SAM" id="Coils"/>
    </source>
</evidence>
<evidence type="ECO:0000256" key="3">
    <source>
        <dbReference type="ARBA" id="ARBA00022490"/>
    </source>
</evidence>
<feature type="domain" description="GRIP" evidence="8">
    <location>
        <begin position="1552"/>
        <end position="1600"/>
    </location>
</feature>
<feature type="compositionally biased region" description="Pro residues" evidence="7">
    <location>
        <begin position="359"/>
        <end position="368"/>
    </location>
</feature>
<accession>A0ABQ7K3T7</accession>
<evidence type="ECO:0000259" key="8">
    <source>
        <dbReference type="PROSITE" id="PS50913"/>
    </source>
</evidence>
<feature type="coiled-coil region" evidence="6">
    <location>
        <begin position="401"/>
        <end position="516"/>
    </location>
</feature>
<evidence type="ECO:0000256" key="1">
    <source>
        <dbReference type="ARBA" id="ARBA00004184"/>
    </source>
</evidence>
<feature type="coiled-coil region" evidence="6">
    <location>
        <begin position="1247"/>
        <end position="1362"/>
    </location>
</feature>
<dbReference type="SMART" id="SM00755">
    <property type="entry name" value="Grip"/>
    <property type="match status" value="1"/>
</dbReference>
<evidence type="ECO:0000256" key="7">
    <source>
        <dbReference type="SAM" id="MobiDB-lite"/>
    </source>
</evidence>
<feature type="coiled-coil region" evidence="6">
    <location>
        <begin position="1036"/>
        <end position="1214"/>
    </location>
</feature>
<keyword evidence="3" id="KW-0963">Cytoplasm</keyword>
<evidence type="ECO:0000256" key="5">
    <source>
        <dbReference type="ARBA" id="ARBA00023136"/>
    </source>
</evidence>
<evidence type="ECO:0000256" key="2">
    <source>
        <dbReference type="ARBA" id="ARBA00004496"/>
    </source>
</evidence>
<sequence length="1601" mass="178405">MFSSFKEKLNTSLSTLQEKGLSTTHSTTHATSSGPGPGLDIAGTGTGTASQSETHAAVENEGTSGTETAPGSGPGHVVVVPVKTTDLTSLASPHSPTPSVPQQHQQQHQGSFGSIASRISSGASSSSLFFRRPLQATRSTADLIAAGATTTSSPSLPYTTTTGAPHFLDIASGVSGPNRLAILVQKLTLDPQEEKADPAELDKVRDFYTQQQEQQPSGTELSTVVIEKLEILRRYEARFPDLADAFKKIVQEKVAAEAILKASTPLEDLGDVDALEAHLQNMSSKNEMSKQEIKRLSEELHQTLKTKEEESTSQAALIETLRAQLMESEWSTKNRTFIEVDLDTDTKVNTSLDLSGSPPSVPNTPPPQTDGLPSTAPTTPIASGSPPSSKSKKHKDPEKKNQALRELMIRLEAVLREKNQAQEDQEEAVEQARQLQIRLDQEIQVNKEITVELDQLRSTVKELELSRTGLEASTESAESVSTLALGDAILAARTEAAAAQTAKKELETKLVTVQKAHAILQESTSQTERTLETAKNQIREMGDVSKQLRTAKMELGDIQEELQEKQRLLDLERQWREEAETSRDAVKREHDAAVKSSRQLLEEAQEKSDAMASKVDAILATTGGYNERIRELQSTILHMEERFAGVNRVRVELERSLASSSDRVSNVLALNDRIEQLEQESQDRLQQIRALTFEKESLRTALADIEAKTSTIKPEPAAAVDIGSVQTPVFEPSATTVRTLQDKISQLEAELDAMSQAPSLNDLKKLHEELNAAKQAMLEAEETIAVLQAKVQAAAAASEAAKESDTTISLEELSSLKQERAELSEKLTRLERLHHGFERSSSERIQTLEQELAVLLEQKAVLQAQVQEQSDLLIREKEKEKELEQARVAEGIDRVTLELAAVRTAERFASSKVTELAKERDLVAEKVVKLEKHLEKLRECKVGQEQSLTGQIQELTLEKEALEKHVETLQLELEQVKAQSEAGEKERTDEQTRVSGERDRAIARVTELELDLHIKAEESDAAQSARQEQYKDKEQLASLTLELKTKSKKLAIAQEQAQVQRTMHTDKIAQLSDQIQALKMERNSLSQSKIELELQLGEMADKVEKLEKQVKVMEEDTERLLLAKTEAQEQVSELQGRVNALGLRERDLKDALALAKETIHHRDEDLSLTQKQLKKSENELEKTAQKLAKVDQAKKSLDEEYAALKSSLSKNQQEAKTQANLAASQQSSTLKELGRLKATQVKTLQERDQFQKEREQLAQDKDIGQKELERNLAELETLKRMHESAETQMREYQSQLTEARNRVDTLEELTSIAKRVAETKVTELEQLKVKSAESEKEFARVKNQLRTKDEEARAQKDKFRSEVEETRQVLGNEIVDLTAQLEKNNQDSSALQELIVQQSGELDVTKSELEEKATLMRTLEQEAEGSRRQKRDLELELQHFKDLEEIMAKDRADHSTIVEDYKMREGHLRTVNKTLKEEVRKLQKLGPGSPLPSPTSPHAPYHSQSNIPNTPTPATPRPRASDGGGPQPLGRAATMALPVTPRWSSSSQSQPAVDDDVNVEYLKNVLLNFMEFKERRQQLIPVVAQMLRLTLDETKRFSKVA</sequence>
<feature type="compositionally biased region" description="Basic and acidic residues" evidence="7">
    <location>
        <begin position="982"/>
        <end position="997"/>
    </location>
</feature>
<evidence type="ECO:0000256" key="4">
    <source>
        <dbReference type="ARBA" id="ARBA00023054"/>
    </source>
</evidence>
<feature type="region of interest" description="Disordered" evidence="7">
    <location>
        <begin position="1484"/>
        <end position="1532"/>
    </location>
</feature>
<dbReference type="Proteomes" id="UP001194696">
    <property type="component" value="Unassembled WGS sequence"/>
</dbReference>
<dbReference type="EMBL" id="JAAAIM010000344">
    <property type="protein sequence ID" value="KAG0289502.1"/>
    <property type="molecule type" value="Genomic_DNA"/>
</dbReference>
<feature type="region of interest" description="Disordered" evidence="7">
    <location>
        <begin position="18"/>
        <end position="117"/>
    </location>
</feature>
<keyword evidence="10" id="KW-1185">Reference proteome</keyword>
<feature type="coiled-coil region" evidence="6">
    <location>
        <begin position="272"/>
        <end position="310"/>
    </location>
</feature>
<proteinExistence type="predicted"/>
<evidence type="ECO:0000313" key="10">
    <source>
        <dbReference type="Proteomes" id="UP001194696"/>
    </source>
</evidence>
<feature type="region of interest" description="Disordered" evidence="7">
    <location>
        <begin position="580"/>
        <end position="601"/>
    </location>
</feature>
<dbReference type="PANTHER" id="PTHR23157">
    <property type="entry name" value="GRIP AND COILED-COIL DOMAIN-CONTAINING PROTEIN 1"/>
    <property type="match status" value="1"/>
</dbReference>
<name>A0ABQ7K3T7_9FUNG</name>
<keyword evidence="4 6" id="KW-0175">Coiled coil</keyword>
<protein>
    <recommendedName>
        <fullName evidence="8">GRIP domain-containing protein</fullName>
    </recommendedName>
</protein>
<feature type="compositionally biased region" description="Basic and acidic residues" evidence="7">
    <location>
        <begin position="580"/>
        <end position="593"/>
    </location>
</feature>
<dbReference type="PANTHER" id="PTHR23157:SF25">
    <property type="entry name" value="GRIP AND COILED-COIL DOMAIN-CONTAINING PROTEIN 1"/>
    <property type="match status" value="1"/>
</dbReference>
<dbReference type="SUPFAM" id="SSF57997">
    <property type="entry name" value="Tropomyosin"/>
    <property type="match status" value="1"/>
</dbReference>
<dbReference type="PROSITE" id="PS50913">
    <property type="entry name" value="GRIP"/>
    <property type="match status" value="1"/>
</dbReference>
<keyword evidence="5" id="KW-0472">Membrane</keyword>
<comment type="subcellular location">
    <subcellularLocation>
        <location evidence="2">Cytoplasm</location>
    </subcellularLocation>
    <subcellularLocation>
        <location evidence="1">Endomembrane system</location>
        <topology evidence="1">Peripheral membrane protein</topology>
    </subcellularLocation>
</comment>
<dbReference type="InterPro" id="IPR000237">
    <property type="entry name" value="GRIP_dom"/>
</dbReference>
<feature type="region of interest" description="Disordered" evidence="7">
    <location>
        <begin position="349"/>
        <end position="400"/>
    </location>
</feature>
<comment type="caution">
    <text evidence="9">The sequence shown here is derived from an EMBL/GenBank/DDBJ whole genome shotgun (WGS) entry which is preliminary data.</text>
</comment>
<feature type="coiled-coil region" evidence="6">
    <location>
        <begin position="737"/>
        <end position="886"/>
    </location>
</feature>
<feature type="compositionally biased region" description="Low complexity" evidence="7">
    <location>
        <begin position="100"/>
        <end position="117"/>
    </location>
</feature>